<protein>
    <submittedName>
        <fullName evidence="1">Uncharacterized protein</fullName>
    </submittedName>
</protein>
<name>A1HU23_9FIRM</name>
<sequence>YANLIKEIFDRVLVGYTVERVDITPGSTAHITVTVTPWGDVVREVAVDVDYGGIAPEIIPLLKDDVGNLEETVRTVLVGLPVDAVDWAGGITRTVVRELLADRLPEFRAVLDIQPGPRTVVKLELAPQGPTVQDVTVNLKSEMLPNFLLLAARPAVLDAAKAMRGLPVAFVERHQDYFAAKVTAAAHPVARRYGLTLEPLISPAAVTNVLLTANTTKYKVTLEGYLDVGRRDAGRQGEDTTWLRLHAGKQIGNDQEAFLEIDFLPGTVTWQFSPGMGLPARVSHHHWAQIQPFRATDHLLAAPAGSAGLAATAGAHAGDRRK</sequence>
<dbReference type="eggNOG" id="ENOG502Z7NP">
    <property type="taxonomic scope" value="Bacteria"/>
</dbReference>
<feature type="non-terminal residue" evidence="1">
    <location>
        <position position="1"/>
    </location>
</feature>
<reference evidence="1 2" key="2">
    <citation type="submission" date="2007-01" db="EMBL/GenBank/DDBJ databases">
        <title>Sequencing of the draft genome and assembly of Thermosinus carboxydivorans Nor1.</title>
        <authorList>
            <consortium name="US DOE Joint Genome Institute (JGI-PGF)"/>
            <person name="Copeland A."/>
            <person name="Lucas S."/>
            <person name="Lapidus A."/>
            <person name="Barry K."/>
            <person name="Glavina del Rio T."/>
            <person name="Dalin E."/>
            <person name="Tice H."/>
            <person name="Bruce D."/>
            <person name="Pitluck S."/>
            <person name="Richardson P."/>
        </authorList>
    </citation>
    <scope>NUCLEOTIDE SEQUENCE [LARGE SCALE GENOMIC DNA]</scope>
    <source>
        <strain evidence="1 2">Nor1</strain>
    </source>
</reference>
<dbReference type="AlphaFoldDB" id="A1HU23"/>
<keyword evidence="2" id="KW-1185">Reference proteome</keyword>
<dbReference type="EMBL" id="AAWL01000032">
    <property type="protein sequence ID" value="EAX46463.1"/>
    <property type="molecule type" value="Genomic_DNA"/>
</dbReference>
<proteinExistence type="predicted"/>
<gene>
    <name evidence="1" type="ORF">TcarDRAFT_0089</name>
</gene>
<accession>A1HU23</accession>
<reference evidence="1 2" key="1">
    <citation type="submission" date="2007-01" db="EMBL/GenBank/DDBJ databases">
        <title>Annotation of the draft genome assembly of Thermosinus carboxydivorans Nor1.</title>
        <authorList>
            <consortium name="US DOE Joint Genome Institute (JGI-ORNL)"/>
            <person name="Larimer F."/>
            <person name="Land M."/>
            <person name="Hauser L."/>
        </authorList>
    </citation>
    <scope>NUCLEOTIDE SEQUENCE [LARGE SCALE GENOMIC DNA]</scope>
    <source>
        <strain evidence="1 2">Nor1</strain>
    </source>
</reference>
<evidence type="ECO:0000313" key="1">
    <source>
        <dbReference type="EMBL" id="EAX46463.1"/>
    </source>
</evidence>
<organism evidence="1 2">
    <name type="scientific">Thermosinus carboxydivorans Nor1</name>
    <dbReference type="NCBI Taxonomy" id="401526"/>
    <lineage>
        <taxon>Bacteria</taxon>
        <taxon>Bacillati</taxon>
        <taxon>Bacillota</taxon>
        <taxon>Negativicutes</taxon>
        <taxon>Selenomonadales</taxon>
        <taxon>Sporomusaceae</taxon>
        <taxon>Thermosinus</taxon>
    </lineage>
</organism>
<dbReference type="RefSeq" id="WP_007290537.1">
    <property type="nucleotide sequence ID" value="NZ_AAWL01000032.1"/>
</dbReference>
<dbReference type="Proteomes" id="UP000005139">
    <property type="component" value="Unassembled WGS sequence"/>
</dbReference>
<comment type="caution">
    <text evidence="1">The sequence shown here is derived from an EMBL/GenBank/DDBJ whole genome shotgun (WGS) entry which is preliminary data.</text>
</comment>
<evidence type="ECO:0000313" key="2">
    <source>
        <dbReference type="Proteomes" id="UP000005139"/>
    </source>
</evidence>